<dbReference type="AlphaFoldDB" id="A0A8E2AM63"/>
<feature type="transmembrane region" description="Helical" evidence="1">
    <location>
        <begin position="296"/>
        <end position="316"/>
    </location>
</feature>
<evidence type="ECO:0000313" key="3">
    <source>
        <dbReference type="Proteomes" id="UP000250043"/>
    </source>
</evidence>
<accession>A0A8E2AM63</accession>
<sequence length="361" mass="38076">MSSPSELVFTLNSTSPMITYAPTINISIHDSLPKSGWQVSHSGDDVSYFASSPGASFELQFYGMGLELWGSAGCPYNVTIDSSASLSFPAMSGAVSFFQGWWGLQTTHTWTLTVACTDGSEGAIAFSSASIIMEIPQGETPSEIFYGVNDSLLEYNGSWSISPETTLTSSLAETSNFGDFVSLSFYGIAVAVNGPTANVSSNSSYGVSLDDTPGQAFRTNPMSNSQLFYQGGLDPTHEHSIVLVNTGLSSFAFSSIVVWTTSTTTSTTASSSSIEPSTSAPSAHAGIGKHSNVAKIVAPIIAVIAVVTLCIAFCGWKWRRKHRSTATLSGPFGLRFSRAFKSSSASAMALNDIKPRAGHGY</sequence>
<name>A0A8E2AM63_9APHY</name>
<keyword evidence="3" id="KW-1185">Reference proteome</keyword>
<dbReference type="OrthoDB" id="2563669at2759"/>
<dbReference type="Proteomes" id="UP000250043">
    <property type="component" value="Unassembled WGS sequence"/>
</dbReference>
<dbReference type="EMBL" id="KV722635">
    <property type="protein sequence ID" value="OCH84785.1"/>
    <property type="molecule type" value="Genomic_DNA"/>
</dbReference>
<proteinExistence type="predicted"/>
<dbReference type="Gene3D" id="2.60.120.260">
    <property type="entry name" value="Galactose-binding domain-like"/>
    <property type="match status" value="1"/>
</dbReference>
<protein>
    <submittedName>
        <fullName evidence="2">Uncharacterized protein</fullName>
    </submittedName>
</protein>
<keyword evidence="1" id="KW-0812">Transmembrane</keyword>
<keyword evidence="1" id="KW-0472">Membrane</keyword>
<organism evidence="2 3">
    <name type="scientific">Obba rivulosa</name>
    <dbReference type="NCBI Taxonomy" id="1052685"/>
    <lineage>
        <taxon>Eukaryota</taxon>
        <taxon>Fungi</taxon>
        <taxon>Dikarya</taxon>
        <taxon>Basidiomycota</taxon>
        <taxon>Agaricomycotina</taxon>
        <taxon>Agaricomycetes</taxon>
        <taxon>Polyporales</taxon>
        <taxon>Gelatoporiaceae</taxon>
        <taxon>Obba</taxon>
    </lineage>
</organism>
<keyword evidence="1" id="KW-1133">Transmembrane helix</keyword>
<evidence type="ECO:0000313" key="2">
    <source>
        <dbReference type="EMBL" id="OCH84785.1"/>
    </source>
</evidence>
<gene>
    <name evidence="2" type="ORF">OBBRIDRAFT_829281</name>
</gene>
<evidence type="ECO:0000256" key="1">
    <source>
        <dbReference type="SAM" id="Phobius"/>
    </source>
</evidence>
<reference evidence="2 3" key="1">
    <citation type="submission" date="2016-07" db="EMBL/GenBank/DDBJ databases">
        <title>Draft genome of the white-rot fungus Obba rivulosa 3A-2.</title>
        <authorList>
            <consortium name="DOE Joint Genome Institute"/>
            <person name="Miettinen O."/>
            <person name="Riley R."/>
            <person name="Acob R."/>
            <person name="Barry K."/>
            <person name="Cullen D."/>
            <person name="De Vries R."/>
            <person name="Hainaut M."/>
            <person name="Hatakka A."/>
            <person name="Henrissat B."/>
            <person name="Hilden K."/>
            <person name="Kuo R."/>
            <person name="Labutti K."/>
            <person name="Lipzen A."/>
            <person name="Makela M.R."/>
            <person name="Sandor L."/>
            <person name="Spatafora J.W."/>
            <person name="Grigoriev I.V."/>
            <person name="Hibbett D.S."/>
        </authorList>
    </citation>
    <scope>NUCLEOTIDE SEQUENCE [LARGE SCALE GENOMIC DNA]</scope>
    <source>
        <strain evidence="2 3">3A-2</strain>
    </source>
</reference>